<evidence type="ECO:0000256" key="1">
    <source>
        <dbReference type="SAM" id="MobiDB-lite"/>
    </source>
</evidence>
<evidence type="ECO:0000313" key="2">
    <source>
        <dbReference type="EMBL" id="OXA44094.1"/>
    </source>
</evidence>
<dbReference type="Proteomes" id="UP000198287">
    <property type="component" value="Unassembled WGS sequence"/>
</dbReference>
<dbReference type="AlphaFoldDB" id="A0A226DGW6"/>
<feature type="compositionally biased region" description="Basic and acidic residues" evidence="1">
    <location>
        <begin position="298"/>
        <end position="310"/>
    </location>
</feature>
<evidence type="ECO:0000313" key="3">
    <source>
        <dbReference type="Proteomes" id="UP000198287"/>
    </source>
</evidence>
<feature type="region of interest" description="Disordered" evidence="1">
    <location>
        <begin position="39"/>
        <end position="190"/>
    </location>
</feature>
<protein>
    <submittedName>
        <fullName evidence="2">Uncharacterized protein</fullName>
    </submittedName>
</protein>
<gene>
    <name evidence="2" type="ORF">Fcan01_21177</name>
</gene>
<comment type="caution">
    <text evidence="2">The sequence shown here is derived from an EMBL/GenBank/DDBJ whole genome shotgun (WGS) entry which is preliminary data.</text>
</comment>
<name>A0A226DGW6_FOLCA</name>
<organism evidence="2 3">
    <name type="scientific">Folsomia candida</name>
    <name type="common">Springtail</name>
    <dbReference type="NCBI Taxonomy" id="158441"/>
    <lineage>
        <taxon>Eukaryota</taxon>
        <taxon>Metazoa</taxon>
        <taxon>Ecdysozoa</taxon>
        <taxon>Arthropoda</taxon>
        <taxon>Hexapoda</taxon>
        <taxon>Collembola</taxon>
        <taxon>Entomobryomorpha</taxon>
        <taxon>Isotomoidea</taxon>
        <taxon>Isotomidae</taxon>
        <taxon>Proisotominae</taxon>
        <taxon>Folsomia</taxon>
    </lineage>
</organism>
<proteinExistence type="predicted"/>
<feature type="compositionally biased region" description="Basic and acidic residues" evidence="1">
    <location>
        <begin position="57"/>
        <end position="72"/>
    </location>
</feature>
<accession>A0A226DGW6</accession>
<dbReference type="OrthoDB" id="10689701at2759"/>
<dbReference type="EMBL" id="LNIX01000020">
    <property type="protein sequence ID" value="OXA44094.1"/>
    <property type="molecule type" value="Genomic_DNA"/>
</dbReference>
<reference evidence="2 3" key="1">
    <citation type="submission" date="2015-12" db="EMBL/GenBank/DDBJ databases">
        <title>The genome of Folsomia candida.</title>
        <authorList>
            <person name="Faddeeva A."/>
            <person name="Derks M.F."/>
            <person name="Anvar Y."/>
            <person name="Smit S."/>
            <person name="Van Straalen N."/>
            <person name="Roelofs D."/>
        </authorList>
    </citation>
    <scope>NUCLEOTIDE SEQUENCE [LARGE SCALE GENOMIC DNA]</scope>
    <source>
        <strain evidence="2 3">VU population</strain>
        <tissue evidence="2">Whole body</tissue>
    </source>
</reference>
<feature type="compositionally biased region" description="Basic and acidic residues" evidence="1">
    <location>
        <begin position="162"/>
        <end position="172"/>
    </location>
</feature>
<keyword evidence="3" id="KW-1185">Reference proteome</keyword>
<feature type="compositionally biased region" description="Basic residues" evidence="1">
    <location>
        <begin position="109"/>
        <end position="130"/>
    </location>
</feature>
<sequence length="383" mass="43964">MELKKKHSDAIGVILAVASAALICLIFGGNPTTAQLDLPFMPGPPYPDPRGQNRWGVKFDPRKHGPPFDKRGSANRNVWHRIPQSHDREISREHRRPSRQRDSYWSPGKMRRNSNRPNKSGRRQNRRHNRYNGGGGGRDQNRRRPRAHNMRDYRDEEEEMSREEAGWKWPDHHQRHKKYKSVSSSPHPDKEDQAKFWKSWNAWYKKQIDVKEQLKKGNHKTFPYNIQHNPTYHVDAEEFENLHIVDDDDDHKGRHHHYEGGNSLLGGAGRLRDFYWTRVKDLVHRAKSMNPFVEEEAERSSSDGRNNKETDTEEEERPEGWRIFTTIGKGIDAAHTAMGSVRKTVGGSLIGTGMKYGGKMAMGAVMNVGTAALTTAIKSATLG</sequence>
<feature type="region of interest" description="Disordered" evidence="1">
    <location>
        <begin position="293"/>
        <end position="320"/>
    </location>
</feature>